<name>A0AAD9X901_9ROSI</name>
<sequence length="279" mass="31431">MVIHGLLAIATVFDPRFKLKLTEYYFPKIYGNDSEKHIVKVRKMYYDLVSEYQVKYSDGQDTMPMDLQVSSMEDVHEHDTMDPLAAYDLFVSSTSNVDGVKSELDYYLEESILLRAASFDILAWSLIVVIDLLRHLTSCHPIAEVLICDGFVVRLVNVLNYGVLGVRIVVAEVVHQMVVSSKSRKEMGECGCIEPLSKMLDGKAAKKKESATKTLSTLMFYASYRKIFRRDERGIVSAVQLLDPSIKNLDRKYPVAVLAALTHSSKCRKQMVDAGACVQ</sequence>
<proteinExistence type="predicted"/>
<accession>A0AAD9X901</accession>
<protein>
    <recommendedName>
        <fullName evidence="1">hAT-like transposase RNase-H fold domain-containing protein</fullName>
    </recommendedName>
</protein>
<evidence type="ECO:0000259" key="1">
    <source>
        <dbReference type="Pfam" id="PF14372"/>
    </source>
</evidence>
<keyword evidence="3" id="KW-1185">Reference proteome</keyword>
<organism evidence="2 3">
    <name type="scientific">Dipteronia dyeriana</name>
    <dbReference type="NCBI Taxonomy" id="168575"/>
    <lineage>
        <taxon>Eukaryota</taxon>
        <taxon>Viridiplantae</taxon>
        <taxon>Streptophyta</taxon>
        <taxon>Embryophyta</taxon>
        <taxon>Tracheophyta</taxon>
        <taxon>Spermatophyta</taxon>
        <taxon>Magnoliopsida</taxon>
        <taxon>eudicotyledons</taxon>
        <taxon>Gunneridae</taxon>
        <taxon>Pentapetalae</taxon>
        <taxon>rosids</taxon>
        <taxon>malvids</taxon>
        <taxon>Sapindales</taxon>
        <taxon>Sapindaceae</taxon>
        <taxon>Hippocastanoideae</taxon>
        <taxon>Acereae</taxon>
        <taxon>Dipteronia</taxon>
    </lineage>
</organism>
<dbReference type="InterPro" id="IPR011989">
    <property type="entry name" value="ARM-like"/>
</dbReference>
<feature type="domain" description="hAT-like transposase RNase-H fold" evidence="1">
    <location>
        <begin position="5"/>
        <end position="52"/>
    </location>
</feature>
<dbReference type="AlphaFoldDB" id="A0AAD9X901"/>
<dbReference type="SUPFAM" id="SSF48371">
    <property type="entry name" value="ARM repeat"/>
    <property type="match status" value="1"/>
</dbReference>
<gene>
    <name evidence="2" type="ORF">Ddye_008071</name>
</gene>
<dbReference type="Pfam" id="PF14372">
    <property type="entry name" value="hAT-like_RNase-H"/>
    <property type="match status" value="1"/>
</dbReference>
<dbReference type="Gene3D" id="1.25.10.10">
    <property type="entry name" value="Leucine-rich Repeat Variant"/>
    <property type="match status" value="1"/>
</dbReference>
<dbReference type="Proteomes" id="UP001280121">
    <property type="component" value="Unassembled WGS sequence"/>
</dbReference>
<evidence type="ECO:0000313" key="2">
    <source>
        <dbReference type="EMBL" id="KAK2655019.1"/>
    </source>
</evidence>
<dbReference type="InterPro" id="IPR012337">
    <property type="entry name" value="RNaseH-like_sf"/>
</dbReference>
<dbReference type="EMBL" id="JANJYI010000003">
    <property type="protein sequence ID" value="KAK2655019.1"/>
    <property type="molecule type" value="Genomic_DNA"/>
</dbReference>
<dbReference type="PANTHER" id="PTHR46043:SF13">
    <property type="entry name" value="ARM REPEAT SUPERFAMILY PROTEIN"/>
    <property type="match status" value="1"/>
</dbReference>
<comment type="caution">
    <text evidence="2">The sequence shown here is derived from an EMBL/GenBank/DDBJ whole genome shotgun (WGS) entry which is preliminary data.</text>
</comment>
<dbReference type="InterPro" id="IPR016024">
    <property type="entry name" value="ARM-type_fold"/>
</dbReference>
<dbReference type="SUPFAM" id="SSF53098">
    <property type="entry name" value="Ribonuclease H-like"/>
    <property type="match status" value="1"/>
</dbReference>
<dbReference type="InterPro" id="IPR025525">
    <property type="entry name" value="hAT-like_transposase_RNase-H"/>
</dbReference>
<reference evidence="2" key="1">
    <citation type="journal article" date="2023" name="Plant J.">
        <title>Genome sequences and population genomics provide insights into the demographic history, inbreeding, and mutation load of two 'living fossil' tree species of Dipteronia.</title>
        <authorList>
            <person name="Feng Y."/>
            <person name="Comes H.P."/>
            <person name="Chen J."/>
            <person name="Zhu S."/>
            <person name="Lu R."/>
            <person name="Zhang X."/>
            <person name="Li P."/>
            <person name="Qiu J."/>
            <person name="Olsen K.M."/>
            <person name="Qiu Y."/>
        </authorList>
    </citation>
    <scope>NUCLEOTIDE SEQUENCE</scope>
    <source>
        <strain evidence="2">KIB01</strain>
    </source>
</reference>
<dbReference type="PANTHER" id="PTHR46043">
    <property type="entry name" value="ARM REPEAT SUPERFAMILY PROTEIN"/>
    <property type="match status" value="1"/>
</dbReference>
<evidence type="ECO:0000313" key="3">
    <source>
        <dbReference type="Proteomes" id="UP001280121"/>
    </source>
</evidence>
<dbReference type="GO" id="GO:0003677">
    <property type="term" value="F:DNA binding"/>
    <property type="evidence" value="ECO:0007669"/>
    <property type="project" value="InterPro"/>
</dbReference>